<evidence type="ECO:0000256" key="2">
    <source>
        <dbReference type="ARBA" id="ARBA00008807"/>
    </source>
</evidence>
<feature type="transmembrane region" description="Helical" evidence="10">
    <location>
        <begin position="271"/>
        <end position="287"/>
    </location>
</feature>
<evidence type="ECO:0000256" key="6">
    <source>
        <dbReference type="ARBA" id="ARBA00022927"/>
    </source>
</evidence>
<evidence type="ECO:0000256" key="4">
    <source>
        <dbReference type="ARBA" id="ARBA00022692"/>
    </source>
</evidence>
<evidence type="ECO:0000256" key="8">
    <source>
        <dbReference type="ARBA" id="ARBA00023136"/>
    </source>
</evidence>
<feature type="transmembrane region" description="Helical" evidence="10">
    <location>
        <begin position="182"/>
        <end position="202"/>
    </location>
</feature>
<feature type="transmembrane region" description="Helical" evidence="10">
    <location>
        <begin position="581"/>
        <end position="601"/>
    </location>
</feature>
<dbReference type="OrthoDB" id="9986677at2759"/>
<feature type="region of interest" description="Disordered" evidence="9">
    <location>
        <begin position="25"/>
        <end position="44"/>
    </location>
</feature>
<feature type="transmembrane region" description="Helical" evidence="10">
    <location>
        <begin position="760"/>
        <end position="782"/>
    </location>
</feature>
<dbReference type="InterPro" id="IPR004813">
    <property type="entry name" value="OPT"/>
</dbReference>
<keyword evidence="12" id="KW-1185">Reference proteome</keyword>
<evidence type="ECO:0000256" key="10">
    <source>
        <dbReference type="SAM" id="Phobius"/>
    </source>
</evidence>
<feature type="transmembrane region" description="Helical" evidence="10">
    <location>
        <begin position="613"/>
        <end position="632"/>
    </location>
</feature>
<dbReference type="Pfam" id="PF03169">
    <property type="entry name" value="OPT"/>
    <property type="match status" value="1"/>
</dbReference>
<keyword evidence="6" id="KW-0653">Protein transport</keyword>
<evidence type="ECO:0000256" key="1">
    <source>
        <dbReference type="ARBA" id="ARBA00004141"/>
    </source>
</evidence>
<protein>
    <submittedName>
        <fullName evidence="11">Oligopeptide transporter</fullName>
    </submittedName>
</protein>
<evidence type="ECO:0000313" key="12">
    <source>
        <dbReference type="Proteomes" id="UP000256328"/>
    </source>
</evidence>
<sequence length="815" mass="90652">MAPRKERPFSIPAWKPIMAGIVVPDDDDEPILEEDRASTSSTDIKGGIQMNAYSKKDVSVMESEVSSVQSLVKLQSNDVEQLREKPLEANMETIALQALHTDDDFSLDPWTFRMFFLGIALSTFGSALATIFLFKPQSVSVSIIFLTVLSYVAGNAMSTLLPRTGTIGRWFNPQPFNSKEHLAIVVMSGSASGAAYATEVLATQKLYYNVVPNGFIAIMLLLSSQLLGYGMAGILRKSLVYPTKMIWPGILPLSSLIETLHRDKTEMKRKFNFFWIIFTIVAIWEWFPQYIMPALTGVSIFCLANRKSLVFTNIFGGTSGNEGLGLLSISFDWQYITTSSLFLPLITLTNAFIGFILCMILYISLYYGNVWRAQDFPFLAQQLFSQSSNSTSFAVYNQSAILDANNELDVKLLDSQGLPFFSATNASYLLTTNLSVTATVVHMLLYNFDNIRDAFSLPGTVAIKRAFSNPRFWRRSTETPEDEQNIEELDPHYQQMLKYDEVPNYWYALVGVTSLFIGLVCIYALKSTLPWYGFLIAVTLSFLATLFFGALAGVIGFSVPITSVIQLIGGYLHPGKPVANMYFVLFGANAQAQALGLVGNLKLGQYGKLSPKCTFTVQIIGTVLGAIINYGLMSSITTNQREILLSIQGTNIWSGQVIQSFNSNAIAFGALSKFMFSVGRTYEWIVLALPLGFLVPLPFYFLHRKFPGQGWDYIVTPVIVWYLGYLSVGINSSVTLFFVIGFFVQFYIRKRYPEWFLKYNYLLAAAISGGTELLVFVTTFAVQGASGKAVPFPPYWGNNFQKGNFDFCATNPALG</sequence>
<comment type="subcellular location">
    <subcellularLocation>
        <location evidence="1">Membrane</location>
        <topology evidence="1">Multi-pass membrane protein</topology>
    </subcellularLocation>
</comment>
<dbReference type="Proteomes" id="UP000256328">
    <property type="component" value="Unassembled WGS sequence"/>
</dbReference>
<comment type="caution">
    <text evidence="11">The sequence shown here is derived from an EMBL/GenBank/DDBJ whole genome shotgun (WGS) entry which is preliminary data.</text>
</comment>
<feature type="transmembrane region" description="Helical" evidence="10">
    <location>
        <begin position="684"/>
        <end position="702"/>
    </location>
</feature>
<keyword evidence="8 10" id="KW-0472">Membrane</keyword>
<dbReference type="EMBL" id="PDLN01000009">
    <property type="protein sequence ID" value="RDW75930.1"/>
    <property type="molecule type" value="Genomic_DNA"/>
</dbReference>
<feature type="transmembrane region" description="Helical" evidence="10">
    <location>
        <begin position="341"/>
        <end position="363"/>
    </location>
</feature>
<keyword evidence="7 10" id="KW-1133">Transmembrane helix</keyword>
<keyword evidence="4 10" id="KW-0812">Transmembrane</keyword>
<evidence type="ECO:0000256" key="9">
    <source>
        <dbReference type="SAM" id="MobiDB-lite"/>
    </source>
</evidence>
<keyword evidence="5" id="KW-0571">Peptide transport</keyword>
<evidence type="ECO:0000256" key="7">
    <source>
        <dbReference type="ARBA" id="ARBA00022989"/>
    </source>
</evidence>
<dbReference type="AlphaFoldDB" id="A0A3D8RPN1"/>
<reference evidence="11 12" key="1">
    <citation type="journal article" date="2018" name="IMA Fungus">
        <title>IMA Genome-F 9: Draft genome sequence of Annulohypoxylon stygium, Aspergillus mulundensis, Berkeleyomyces basicola (syn. Thielaviopsis basicola), Ceratocystis smalleyi, two Cercospora beticola strains, Coleophoma cylindrospora, Fusarium fracticaudum, Phialophora cf. hyalina, and Morchella septimelata.</title>
        <authorList>
            <person name="Wingfield B.D."/>
            <person name="Bills G.F."/>
            <person name="Dong Y."/>
            <person name="Huang W."/>
            <person name="Nel W.J."/>
            <person name="Swalarsk-Parry B.S."/>
            <person name="Vaghefi N."/>
            <person name="Wilken P.M."/>
            <person name="An Z."/>
            <person name="de Beer Z.W."/>
            <person name="De Vos L."/>
            <person name="Chen L."/>
            <person name="Duong T.A."/>
            <person name="Gao Y."/>
            <person name="Hammerbacher A."/>
            <person name="Kikkert J.R."/>
            <person name="Li Y."/>
            <person name="Li H."/>
            <person name="Li K."/>
            <person name="Li Q."/>
            <person name="Liu X."/>
            <person name="Ma X."/>
            <person name="Naidoo K."/>
            <person name="Pethybridge S.J."/>
            <person name="Sun J."/>
            <person name="Steenkamp E.T."/>
            <person name="van der Nest M.A."/>
            <person name="van Wyk S."/>
            <person name="Wingfield M.J."/>
            <person name="Xiong C."/>
            <person name="Yue Q."/>
            <person name="Zhang X."/>
        </authorList>
    </citation>
    <scope>NUCLEOTIDE SEQUENCE [LARGE SCALE GENOMIC DNA]</scope>
    <source>
        <strain evidence="11 12">BP5796</strain>
    </source>
</reference>
<evidence type="ECO:0000256" key="5">
    <source>
        <dbReference type="ARBA" id="ARBA00022856"/>
    </source>
</evidence>
<keyword evidence="3" id="KW-0813">Transport</keyword>
<comment type="similarity">
    <text evidence="2">Belongs to the oligopeptide OPT transporter family.</text>
</comment>
<dbReference type="PANTHER" id="PTHR22601">
    <property type="entry name" value="ISP4 LIKE PROTEIN"/>
    <property type="match status" value="1"/>
</dbReference>
<name>A0A3D8RPN1_9HELO</name>
<dbReference type="NCBIfam" id="TIGR00728">
    <property type="entry name" value="OPT_sfam"/>
    <property type="match status" value="1"/>
</dbReference>
<evidence type="ECO:0000256" key="3">
    <source>
        <dbReference type="ARBA" id="ARBA00022448"/>
    </source>
</evidence>
<dbReference type="InterPro" id="IPR004648">
    <property type="entry name" value="Oligpept_transpt"/>
</dbReference>
<evidence type="ECO:0000313" key="11">
    <source>
        <dbReference type="EMBL" id="RDW75930.1"/>
    </source>
</evidence>
<feature type="transmembrane region" description="Helical" evidence="10">
    <location>
        <begin position="214"/>
        <end position="235"/>
    </location>
</feature>
<dbReference type="GO" id="GO:0016020">
    <property type="term" value="C:membrane"/>
    <property type="evidence" value="ECO:0007669"/>
    <property type="project" value="UniProtKB-SubCell"/>
</dbReference>
<feature type="transmembrane region" description="Helical" evidence="10">
    <location>
        <begin position="722"/>
        <end position="748"/>
    </location>
</feature>
<feature type="transmembrane region" description="Helical" evidence="10">
    <location>
        <begin position="505"/>
        <end position="525"/>
    </location>
</feature>
<dbReference type="GO" id="GO:0035673">
    <property type="term" value="F:oligopeptide transmembrane transporter activity"/>
    <property type="evidence" value="ECO:0007669"/>
    <property type="project" value="InterPro"/>
</dbReference>
<feature type="transmembrane region" description="Helical" evidence="10">
    <location>
        <begin position="532"/>
        <end position="561"/>
    </location>
</feature>
<accession>A0A3D8RPN1</accession>
<feature type="transmembrane region" description="Helical" evidence="10">
    <location>
        <begin position="140"/>
        <end position="161"/>
    </location>
</feature>
<gene>
    <name evidence="11" type="ORF">BP5796_06751</name>
</gene>
<dbReference type="GO" id="GO:0015031">
    <property type="term" value="P:protein transport"/>
    <property type="evidence" value="ECO:0007669"/>
    <property type="project" value="UniProtKB-KW"/>
</dbReference>
<proteinExistence type="inferred from homology"/>
<organism evidence="11 12">
    <name type="scientific">Coleophoma crateriformis</name>
    <dbReference type="NCBI Taxonomy" id="565419"/>
    <lineage>
        <taxon>Eukaryota</taxon>
        <taxon>Fungi</taxon>
        <taxon>Dikarya</taxon>
        <taxon>Ascomycota</taxon>
        <taxon>Pezizomycotina</taxon>
        <taxon>Leotiomycetes</taxon>
        <taxon>Helotiales</taxon>
        <taxon>Dermateaceae</taxon>
        <taxon>Coleophoma</taxon>
    </lineage>
</organism>
<feature type="transmembrane region" description="Helical" evidence="10">
    <location>
        <begin position="114"/>
        <end position="134"/>
    </location>
</feature>